<gene>
    <name evidence="5" type="ORF">DV706_13680</name>
</gene>
<dbReference type="InterPro" id="IPR020471">
    <property type="entry name" value="AKR"/>
</dbReference>
<feature type="domain" description="NADP-dependent oxidoreductase" evidence="4">
    <location>
        <begin position="23"/>
        <end position="266"/>
    </location>
</feature>
<evidence type="ECO:0000259" key="4">
    <source>
        <dbReference type="Pfam" id="PF00248"/>
    </source>
</evidence>
<dbReference type="CDD" id="cd19073">
    <property type="entry name" value="AKR_AKR3F2_3"/>
    <property type="match status" value="1"/>
</dbReference>
<dbReference type="SUPFAM" id="SSF51430">
    <property type="entry name" value="NAD(P)-linked oxidoreductase"/>
    <property type="match status" value="1"/>
</dbReference>
<dbReference type="InterPro" id="IPR018170">
    <property type="entry name" value="Aldo/ket_reductase_CS"/>
</dbReference>
<name>A0A4D6HQ13_9EURY</name>
<proteinExistence type="inferred from homology"/>
<evidence type="ECO:0000256" key="3">
    <source>
        <dbReference type="ARBA" id="ARBA00023002"/>
    </source>
</evidence>
<dbReference type="PRINTS" id="PR00069">
    <property type="entry name" value="ALDKETRDTASE"/>
</dbReference>
<evidence type="ECO:0000313" key="6">
    <source>
        <dbReference type="Proteomes" id="UP000296822"/>
    </source>
</evidence>
<dbReference type="EMBL" id="CP031305">
    <property type="protein sequence ID" value="QCC55960.1"/>
    <property type="molecule type" value="Genomic_DNA"/>
</dbReference>
<evidence type="ECO:0000313" key="5">
    <source>
        <dbReference type="EMBL" id="QCC55960.1"/>
    </source>
</evidence>
<evidence type="ECO:0000256" key="2">
    <source>
        <dbReference type="ARBA" id="ARBA00022857"/>
    </source>
</evidence>
<dbReference type="AlphaFoldDB" id="A0A4D6HQ13"/>
<dbReference type="FunFam" id="3.20.20.100:FF:000002">
    <property type="entry name" value="2,5-diketo-D-gluconic acid reductase A"/>
    <property type="match status" value="1"/>
</dbReference>
<organism evidence="5 6">
    <name type="scientific">Natronorubrum bangense</name>
    <dbReference type="NCBI Taxonomy" id="61858"/>
    <lineage>
        <taxon>Archaea</taxon>
        <taxon>Methanobacteriati</taxon>
        <taxon>Methanobacteriota</taxon>
        <taxon>Stenosarchaea group</taxon>
        <taxon>Halobacteria</taxon>
        <taxon>Halobacteriales</taxon>
        <taxon>Natrialbaceae</taxon>
        <taxon>Natronorubrum</taxon>
    </lineage>
</organism>
<accession>A0A4D6HQ13</accession>
<dbReference type="PIRSF" id="PIRSF000097">
    <property type="entry name" value="AKR"/>
    <property type="match status" value="1"/>
</dbReference>
<sequence length="280" mass="31117">MGTEDATAAAPETCPTVDGMPMLGLGTWQNEDPEQCAESVRTALETGYRHIDTAQIYENEAAVGEGIARADVDREEVFLATKIWISNLEPDDVLETARESLDRLGVEYVDLLYVHWPARTYDPEATLEAFSQLYDEGLIENVGVSNFEPEQLEEAIESCDVPILANQVELHPMLPQQELRETCEQHDVELVAYSPLARGAVFDQPEIQEIADKHDASEAQISLAWLREAGVTAIPKATGEAHIRDNWASLALELAQDDIDAIDAIEERSREVDPDFAPWN</sequence>
<dbReference type="RefSeq" id="WP_049889740.1">
    <property type="nucleotide sequence ID" value="NZ_CP031305.1"/>
</dbReference>
<dbReference type="GeneID" id="39852317"/>
<dbReference type="PROSITE" id="PS00798">
    <property type="entry name" value="ALDOKETO_REDUCTASE_1"/>
    <property type="match status" value="1"/>
</dbReference>
<dbReference type="InterPro" id="IPR023210">
    <property type="entry name" value="NADP_OxRdtase_dom"/>
</dbReference>
<dbReference type="InterPro" id="IPR036812">
    <property type="entry name" value="NAD(P)_OxRdtase_dom_sf"/>
</dbReference>
<reference evidence="5 6" key="1">
    <citation type="journal article" date="2019" name="Nat. Commun.">
        <title>A new type of DNA phosphorothioation-based antiviral system in archaea.</title>
        <authorList>
            <person name="Xiong L."/>
            <person name="Liu S."/>
            <person name="Chen S."/>
            <person name="Xiao Y."/>
            <person name="Zhu B."/>
            <person name="Gao Y."/>
            <person name="Zhang Y."/>
            <person name="Chen B."/>
            <person name="Luo J."/>
            <person name="Deng Z."/>
            <person name="Chen X."/>
            <person name="Wang L."/>
            <person name="Chen S."/>
        </authorList>
    </citation>
    <scope>NUCLEOTIDE SEQUENCE [LARGE SCALE GENOMIC DNA]</scope>
    <source>
        <strain evidence="5 6">JCM 10635</strain>
    </source>
</reference>
<comment type="similarity">
    <text evidence="1">Belongs to the aldo/keto reductase family.</text>
</comment>
<dbReference type="PANTHER" id="PTHR43827:SF3">
    <property type="entry name" value="NADP-DEPENDENT OXIDOREDUCTASE DOMAIN-CONTAINING PROTEIN"/>
    <property type="match status" value="1"/>
</dbReference>
<dbReference type="GO" id="GO:0016616">
    <property type="term" value="F:oxidoreductase activity, acting on the CH-OH group of donors, NAD or NADP as acceptor"/>
    <property type="evidence" value="ECO:0007669"/>
    <property type="project" value="UniProtKB-ARBA"/>
</dbReference>
<protein>
    <submittedName>
        <fullName evidence="5">Aldo/keto reductase</fullName>
    </submittedName>
</protein>
<dbReference type="PANTHER" id="PTHR43827">
    <property type="entry name" value="2,5-DIKETO-D-GLUCONIC ACID REDUCTASE"/>
    <property type="match status" value="1"/>
</dbReference>
<keyword evidence="3" id="KW-0560">Oxidoreductase</keyword>
<dbReference type="Proteomes" id="UP000296822">
    <property type="component" value="Chromosome"/>
</dbReference>
<dbReference type="KEGG" id="nbg:DV706_13680"/>
<dbReference type="PROSITE" id="PS00062">
    <property type="entry name" value="ALDOKETO_REDUCTASE_2"/>
    <property type="match status" value="1"/>
</dbReference>
<keyword evidence="2" id="KW-0521">NADP</keyword>
<evidence type="ECO:0000256" key="1">
    <source>
        <dbReference type="ARBA" id="ARBA00007905"/>
    </source>
</evidence>
<dbReference type="Pfam" id="PF00248">
    <property type="entry name" value="Aldo_ket_red"/>
    <property type="match status" value="1"/>
</dbReference>
<dbReference type="Gene3D" id="3.20.20.100">
    <property type="entry name" value="NADP-dependent oxidoreductase domain"/>
    <property type="match status" value="1"/>
</dbReference>